<feature type="transmembrane region" description="Helical" evidence="6">
    <location>
        <begin position="642"/>
        <end position="665"/>
    </location>
</feature>
<keyword evidence="8" id="KW-0614">Plasmid</keyword>
<evidence type="ECO:0000256" key="4">
    <source>
        <dbReference type="ARBA" id="ARBA00022989"/>
    </source>
</evidence>
<gene>
    <name evidence="8" type="ORF">DAETH_46270</name>
</gene>
<feature type="transmembrane region" description="Helical" evidence="6">
    <location>
        <begin position="723"/>
        <end position="746"/>
    </location>
</feature>
<evidence type="ECO:0000256" key="2">
    <source>
        <dbReference type="ARBA" id="ARBA00008333"/>
    </source>
</evidence>
<evidence type="ECO:0000313" key="8">
    <source>
        <dbReference type="EMBL" id="BDP44658.1"/>
    </source>
</evidence>
<evidence type="ECO:0000256" key="5">
    <source>
        <dbReference type="ARBA" id="ARBA00023136"/>
    </source>
</evidence>
<keyword evidence="7" id="KW-0732">Signal</keyword>
<feature type="transmembrane region" description="Helical" evidence="6">
    <location>
        <begin position="527"/>
        <end position="553"/>
    </location>
</feature>
<accession>A0ABM8ALG8</accession>
<name>A0ABM8ALG8_9DEIO</name>
<keyword evidence="4 6" id="KW-1133">Transmembrane helix</keyword>
<dbReference type="RefSeq" id="WP_264778598.1">
    <property type="nucleotide sequence ID" value="NZ_AP026563.1"/>
</dbReference>
<evidence type="ECO:0000256" key="3">
    <source>
        <dbReference type="ARBA" id="ARBA00022692"/>
    </source>
</evidence>
<dbReference type="InterPro" id="IPR004923">
    <property type="entry name" value="FTR1/Fip1/EfeU"/>
</dbReference>
<protein>
    <submittedName>
        <fullName evidence="8">Iron permease</fullName>
    </submittedName>
</protein>
<geneLocation type="plasmid" evidence="8 9">
    <name>pDAETH-3</name>
</geneLocation>
<feature type="transmembrane region" description="Helical" evidence="6">
    <location>
        <begin position="674"/>
        <end position="703"/>
    </location>
</feature>
<dbReference type="Proteomes" id="UP001064971">
    <property type="component" value="Plasmid pDAETH-3"/>
</dbReference>
<reference evidence="8" key="1">
    <citation type="submission" date="2022-07" db="EMBL/GenBank/DDBJ databases">
        <title>Complete Genome Sequence of the Radioresistant Bacterium Deinococcus aetherius ST0316, Isolated from the Air Dust collected in Lower Stratosphere above Japan.</title>
        <authorList>
            <person name="Satoh K."/>
            <person name="Hagiwara K."/>
            <person name="Katsumata K."/>
            <person name="Kubo A."/>
            <person name="Yokobori S."/>
            <person name="Yamagishi A."/>
            <person name="Oono Y."/>
            <person name="Narumi I."/>
        </authorList>
    </citation>
    <scope>NUCLEOTIDE SEQUENCE</scope>
    <source>
        <strain evidence="8">ST0316</strain>
        <plasmid evidence="8">pDAETH-3</plasmid>
    </source>
</reference>
<keyword evidence="9" id="KW-1185">Reference proteome</keyword>
<organism evidence="8 9">
    <name type="scientific">Deinococcus aetherius</name>
    <dbReference type="NCBI Taxonomy" id="200252"/>
    <lineage>
        <taxon>Bacteria</taxon>
        <taxon>Thermotogati</taxon>
        <taxon>Deinococcota</taxon>
        <taxon>Deinococci</taxon>
        <taxon>Deinococcales</taxon>
        <taxon>Deinococcaceae</taxon>
        <taxon>Deinococcus</taxon>
    </lineage>
</organism>
<dbReference type="EMBL" id="AP026563">
    <property type="protein sequence ID" value="BDP44658.1"/>
    <property type="molecule type" value="Genomic_DNA"/>
</dbReference>
<proteinExistence type="inferred from homology"/>
<evidence type="ECO:0000256" key="1">
    <source>
        <dbReference type="ARBA" id="ARBA00004141"/>
    </source>
</evidence>
<dbReference type="PANTHER" id="PTHR31632:SF2">
    <property type="entry name" value="PLASMA MEMBRANE IRON PERMEASE"/>
    <property type="match status" value="1"/>
</dbReference>
<feature type="transmembrane region" description="Helical" evidence="6">
    <location>
        <begin position="496"/>
        <end position="515"/>
    </location>
</feature>
<feature type="signal peptide" evidence="7">
    <location>
        <begin position="1"/>
        <end position="20"/>
    </location>
</feature>
<dbReference type="PANTHER" id="PTHR31632">
    <property type="entry name" value="IRON TRANSPORTER FTH1"/>
    <property type="match status" value="1"/>
</dbReference>
<sequence length="764" mass="81364">MTGLRWVLPLLLAVTGVASAADLAAPAQTLRARLADAQVELILDPGHAVTLAREAQATFGRDLAPELGKVDPGAARQVAADLNAAVRAAGQDDEPGFAAARTRAWTGLLGGTYRALESAVRKNDVAEARRWLPLREYRPANRFTHLNADATEAVEALARGQAGVDAALLGVRADLLDGYQTRLKDALTGLRDAQTQGYRIRAAEQTALARGYFEILAPAYREQRGEKALESARRAFAALPGSLKEVTGLMNGFRAAPLSERERARRASQALRYLRLVPVEYGRGVTGNAGQVVVKRDLEITEARTFLTAAGGAFDDLAPLLGDRAGTDAARGAFAMLAADLDRAARKENAPSAAQVQQGVDALSAQLSALFPAAWKRHDASGDIDVIRSQVAAAVRAAGAGNYDLAESGRLDAYATLEGGPEARIAVFAPDLKLRLEDLFWNGEEPKGLARLIREHGDAKAFGQTQAALESALNDTAKLLGTDVAPAAVATNAGVIVFREGLEAVLILAALMGSLRRENVRHLRRPMWLGAALALGASVLTWLVMQGTLGLFARFGEKLSAVVSVVAIGVLLVIMNWFFHNVYWTDRMAAFQQQKHQLMGGRVKGQSAQVLGLVVLGFTSIYREGFETVLFLQSLVLQSGTGVVLAGTGLGLAAVLGVGVLVFALQAKLPMKKLLVWTGGMICAVLFVMVGNTVHTLQLVGWLPVHALPVSLPAWAGLWGGLYATWEGVVLQVFAVVAVMGSYFLAEGLKERQLHRKLTAAASR</sequence>
<feature type="transmembrane region" description="Helical" evidence="6">
    <location>
        <begin position="559"/>
        <end position="584"/>
    </location>
</feature>
<dbReference type="Pfam" id="PF03239">
    <property type="entry name" value="FTR1"/>
    <property type="match status" value="1"/>
</dbReference>
<evidence type="ECO:0000256" key="7">
    <source>
        <dbReference type="SAM" id="SignalP"/>
    </source>
</evidence>
<evidence type="ECO:0000256" key="6">
    <source>
        <dbReference type="SAM" id="Phobius"/>
    </source>
</evidence>
<evidence type="ECO:0000313" key="9">
    <source>
        <dbReference type="Proteomes" id="UP001064971"/>
    </source>
</evidence>
<feature type="transmembrane region" description="Helical" evidence="6">
    <location>
        <begin position="605"/>
        <end position="622"/>
    </location>
</feature>
<comment type="similarity">
    <text evidence="2">Belongs to the oxidase-dependent Fe transporter (OFeT) (TC 9.A.10.1) family.</text>
</comment>
<keyword evidence="3 6" id="KW-0812">Transmembrane</keyword>
<feature type="chain" id="PRO_5045822916" evidence="7">
    <location>
        <begin position="21"/>
        <end position="764"/>
    </location>
</feature>
<keyword evidence="5 6" id="KW-0472">Membrane</keyword>
<comment type="subcellular location">
    <subcellularLocation>
        <location evidence="1">Membrane</location>
        <topology evidence="1">Multi-pass membrane protein</topology>
    </subcellularLocation>
</comment>